<feature type="compositionally biased region" description="Polar residues" evidence="2">
    <location>
        <begin position="1"/>
        <end position="10"/>
    </location>
</feature>
<dbReference type="Proteomes" id="UP001165082">
    <property type="component" value="Unassembled WGS sequence"/>
</dbReference>
<feature type="compositionally biased region" description="Basic residues" evidence="2">
    <location>
        <begin position="505"/>
        <end position="514"/>
    </location>
</feature>
<keyword evidence="4" id="KW-1185">Reference proteome</keyword>
<feature type="compositionally biased region" description="Basic and acidic residues" evidence="2">
    <location>
        <begin position="312"/>
        <end position="322"/>
    </location>
</feature>
<evidence type="ECO:0000313" key="3">
    <source>
        <dbReference type="EMBL" id="GMH71249.1"/>
    </source>
</evidence>
<comment type="caution">
    <text evidence="3">The sequence shown here is derived from an EMBL/GenBank/DDBJ whole genome shotgun (WGS) entry which is preliminary data.</text>
</comment>
<evidence type="ECO:0000256" key="2">
    <source>
        <dbReference type="SAM" id="MobiDB-lite"/>
    </source>
</evidence>
<dbReference type="AlphaFoldDB" id="A0A9W7AG38"/>
<organism evidence="3 4">
    <name type="scientific">Triparma retinervis</name>
    <dbReference type="NCBI Taxonomy" id="2557542"/>
    <lineage>
        <taxon>Eukaryota</taxon>
        <taxon>Sar</taxon>
        <taxon>Stramenopiles</taxon>
        <taxon>Ochrophyta</taxon>
        <taxon>Bolidophyceae</taxon>
        <taxon>Parmales</taxon>
        <taxon>Triparmaceae</taxon>
        <taxon>Triparma</taxon>
    </lineage>
</organism>
<name>A0A9W7AG38_9STRA</name>
<feature type="region of interest" description="Disordered" evidence="2">
    <location>
        <begin position="502"/>
        <end position="534"/>
    </location>
</feature>
<evidence type="ECO:0000313" key="4">
    <source>
        <dbReference type="Proteomes" id="UP001165082"/>
    </source>
</evidence>
<feature type="region of interest" description="Disordered" evidence="2">
    <location>
        <begin position="1"/>
        <end position="52"/>
    </location>
</feature>
<protein>
    <submittedName>
        <fullName evidence="3">Uncharacterized protein</fullName>
    </submittedName>
</protein>
<keyword evidence="1" id="KW-0175">Coiled coil</keyword>
<gene>
    <name evidence="3" type="ORF">TrRE_jg4126</name>
</gene>
<feature type="coiled-coil region" evidence="1">
    <location>
        <begin position="368"/>
        <end position="402"/>
    </location>
</feature>
<proteinExistence type="predicted"/>
<evidence type="ECO:0000256" key="1">
    <source>
        <dbReference type="SAM" id="Coils"/>
    </source>
</evidence>
<dbReference type="OrthoDB" id="194560at2759"/>
<dbReference type="EMBL" id="BRXZ01001440">
    <property type="protein sequence ID" value="GMH71249.1"/>
    <property type="molecule type" value="Genomic_DNA"/>
</dbReference>
<sequence>MSSPLVNSSHKSIHDVDIRLSAVKGGRRNSVGKEGGPGSPGKKKRKGKKDGFNKTFGRIKAIDPLAEENKKRLENMERGFGELLELHNTVELSSLCGMLSIKIERKTKNTEKKDLIMGLVRKRIDAGESSDSVYISILKWMWEGTLFEYLRAKGQPLHSTENDPRGFVIAYWRKMTKTIVPFDPYYVPQTLNNRSDSEKRSEDITAILDTMEQKEAAVKAAEHKIRREHDYTNVLTYLQSLTELENRHEYVKDNYISNAAHTEFLGSDYFDQLVTRHGDEQLLNNILRRQLLDVRSDGKDGFAGEEPDNEEEPAKVARAKSDATVRANGYDEISGIHDTEQLLRRLGVRNRRERQALKMELREALSRETTVNAKLESVEEQLEDQTERADDAEATLYALRAQSDQFKDRVAAREAVIETEANEYFDLAAQSMAGEKDLASRVESVAPSILGMLRSDNLDVVKEAAKIAEGLGLLTRDGVVEAVENVAMMKEETRQREAAILATVKRAKTPKKGGKKEGKETKGAKSGKKKKKKG</sequence>
<feature type="compositionally biased region" description="Basic residues" evidence="2">
    <location>
        <begin position="525"/>
        <end position="534"/>
    </location>
</feature>
<reference evidence="3" key="1">
    <citation type="submission" date="2022-07" db="EMBL/GenBank/DDBJ databases">
        <title>Genome analysis of Parmales, a sister group of diatoms, reveals the evolutionary specialization of diatoms from phago-mixotrophs to photoautotrophs.</title>
        <authorList>
            <person name="Ban H."/>
            <person name="Sato S."/>
            <person name="Yoshikawa S."/>
            <person name="Kazumasa Y."/>
            <person name="Nakamura Y."/>
            <person name="Ichinomiya M."/>
            <person name="Saitoh K."/>
            <person name="Sato N."/>
            <person name="Blanc-Mathieu R."/>
            <person name="Endo H."/>
            <person name="Kuwata A."/>
            <person name="Ogata H."/>
        </authorList>
    </citation>
    <scope>NUCLEOTIDE SEQUENCE</scope>
</reference>
<feature type="region of interest" description="Disordered" evidence="2">
    <location>
        <begin position="298"/>
        <end position="322"/>
    </location>
</feature>
<accession>A0A9W7AG38</accession>